<proteinExistence type="predicted"/>
<dbReference type="AlphaFoldDB" id="A0A8J7UUD4"/>
<feature type="transmembrane region" description="Helical" evidence="1">
    <location>
        <begin position="71"/>
        <end position="95"/>
    </location>
</feature>
<evidence type="ECO:0000256" key="1">
    <source>
        <dbReference type="SAM" id="Phobius"/>
    </source>
</evidence>
<evidence type="ECO:0000313" key="2">
    <source>
        <dbReference type="EMBL" id="MBP3191341.1"/>
    </source>
</evidence>
<protein>
    <submittedName>
        <fullName evidence="2">DUF2752 domain-containing protein</fullName>
    </submittedName>
</protein>
<keyword evidence="1" id="KW-0472">Membrane</keyword>
<reference evidence="2" key="1">
    <citation type="submission" date="2021-02" db="EMBL/GenBank/DDBJ databases">
        <title>Natronogracilivirga saccharolytica gen. nov. sp. nov. a new anaerobic, haloalkiliphilic carbohydrate-fermenting bacterium from soda lake and proposing of Cyclonatronumiaceae fam. nov. in the phylum Balneolaeota.</title>
        <authorList>
            <person name="Zhilina T.N."/>
            <person name="Sorokin D.Y."/>
            <person name="Zavarzina D.G."/>
            <person name="Toshchakov S.V."/>
            <person name="Kublanov I.V."/>
        </authorList>
    </citation>
    <scope>NUCLEOTIDE SEQUENCE</scope>
    <source>
        <strain evidence="2">Z-1702</strain>
    </source>
</reference>
<organism evidence="2 3">
    <name type="scientific">Natronogracilivirga saccharolytica</name>
    <dbReference type="NCBI Taxonomy" id="2812953"/>
    <lineage>
        <taxon>Bacteria</taxon>
        <taxon>Pseudomonadati</taxon>
        <taxon>Balneolota</taxon>
        <taxon>Balneolia</taxon>
        <taxon>Balneolales</taxon>
        <taxon>Cyclonatronaceae</taxon>
        <taxon>Natronogracilivirga</taxon>
    </lineage>
</organism>
<accession>A0A8J7UUD4</accession>
<keyword evidence="1" id="KW-1133">Transmembrane helix</keyword>
<dbReference type="Proteomes" id="UP000673975">
    <property type="component" value="Unassembled WGS sequence"/>
</dbReference>
<feature type="transmembrane region" description="Helical" evidence="1">
    <location>
        <begin position="116"/>
        <end position="132"/>
    </location>
</feature>
<keyword evidence="1" id="KW-0812">Transmembrane</keyword>
<keyword evidence="3" id="KW-1185">Reference proteome</keyword>
<comment type="caution">
    <text evidence="2">The sequence shown here is derived from an EMBL/GenBank/DDBJ whole genome shotgun (WGS) entry which is preliminary data.</text>
</comment>
<feature type="transmembrane region" description="Helical" evidence="1">
    <location>
        <begin position="7"/>
        <end position="27"/>
    </location>
</feature>
<dbReference type="Pfam" id="PF10825">
    <property type="entry name" value="DUF2752"/>
    <property type="match status" value="1"/>
</dbReference>
<dbReference type="RefSeq" id="WP_210509734.1">
    <property type="nucleotide sequence ID" value="NZ_JAFIDN010000001.1"/>
</dbReference>
<sequence>MLAGNPIYALILALALTSYAFIAWLFFRAESAGISAQICPVNRLTGFPCPSCGTSRSIVLLLNGDVAGSLLINPLGVIAAGLLIVLPAWTLSDLIRKKETLLSYYQRAEAYIGKQFWLASVLIILVLANWFWNIQKGL</sequence>
<name>A0A8J7UUD4_9BACT</name>
<dbReference type="EMBL" id="JAFIDN010000001">
    <property type="protein sequence ID" value="MBP3191341.1"/>
    <property type="molecule type" value="Genomic_DNA"/>
</dbReference>
<evidence type="ECO:0000313" key="3">
    <source>
        <dbReference type="Proteomes" id="UP000673975"/>
    </source>
</evidence>
<dbReference type="InterPro" id="IPR021215">
    <property type="entry name" value="DUF2752"/>
</dbReference>
<gene>
    <name evidence="2" type="ORF">NATSA_01560</name>
</gene>